<dbReference type="Proteomes" id="UP000637359">
    <property type="component" value="Unassembled WGS sequence"/>
</dbReference>
<accession>A0A923RHE8</accession>
<keyword evidence="2" id="KW-1185">Reference proteome</keyword>
<dbReference type="AlphaFoldDB" id="A0A923RHE8"/>
<evidence type="ECO:0000313" key="1">
    <source>
        <dbReference type="EMBL" id="MBC5636530.1"/>
    </source>
</evidence>
<dbReference type="Pfam" id="PF17334">
    <property type="entry name" value="CsgA"/>
    <property type="match status" value="1"/>
</dbReference>
<reference evidence="1" key="1">
    <citation type="submission" date="2020-08" db="EMBL/GenBank/DDBJ databases">
        <title>Genome public.</title>
        <authorList>
            <person name="Liu C."/>
            <person name="Sun Q."/>
        </authorList>
    </citation>
    <scope>NUCLEOTIDE SEQUENCE</scope>
    <source>
        <strain evidence="1">BX22</strain>
    </source>
</reference>
<proteinExistence type="predicted"/>
<gene>
    <name evidence="1" type="ORF">H8S33_06795</name>
</gene>
<dbReference type="EMBL" id="JACOOL010000004">
    <property type="protein sequence ID" value="MBC5636530.1"/>
    <property type="molecule type" value="Genomic_DNA"/>
</dbReference>
<name>A0A923RHE8_9BACI</name>
<evidence type="ECO:0000313" key="2">
    <source>
        <dbReference type="Proteomes" id="UP000637359"/>
    </source>
</evidence>
<protein>
    <submittedName>
        <fullName evidence="1">Sporulation protein</fullName>
    </submittedName>
</protein>
<sequence>MDHTLKYLLESVSNYEESELSQSIYQKLKHNQYQNERAFVDDLDDKEIQYLDQILEREINYAENVQDDIRVQQLREVYELIF</sequence>
<comment type="caution">
    <text evidence="1">The sequence shown here is derived from an EMBL/GenBank/DDBJ whole genome shotgun (WGS) entry which is preliminary data.</text>
</comment>
<organism evidence="1 2">
    <name type="scientific">Ornithinibacillus hominis</name>
    <dbReference type="NCBI Taxonomy" id="2763055"/>
    <lineage>
        <taxon>Bacteria</taxon>
        <taxon>Bacillati</taxon>
        <taxon>Bacillota</taxon>
        <taxon>Bacilli</taxon>
        <taxon>Bacillales</taxon>
        <taxon>Bacillaceae</taxon>
        <taxon>Ornithinibacillus</taxon>
    </lineage>
</organism>
<dbReference type="InterPro" id="IPR020255">
    <property type="entry name" value="CsgA"/>
</dbReference>